<evidence type="ECO:0000313" key="2">
    <source>
        <dbReference type="EMBL" id="KIW38927.1"/>
    </source>
</evidence>
<feature type="region of interest" description="Disordered" evidence="1">
    <location>
        <begin position="107"/>
        <end position="144"/>
    </location>
</feature>
<gene>
    <name evidence="2" type="ORF">PV06_08748</name>
</gene>
<evidence type="ECO:0000313" key="3">
    <source>
        <dbReference type="Proteomes" id="UP000053342"/>
    </source>
</evidence>
<protein>
    <submittedName>
        <fullName evidence="2">Uncharacterized protein</fullName>
    </submittedName>
</protein>
<feature type="compositionally biased region" description="Basic and acidic residues" evidence="1">
    <location>
        <begin position="87"/>
        <end position="96"/>
    </location>
</feature>
<dbReference type="HOGENOM" id="CLU_494340_0_0_1"/>
<feature type="region of interest" description="Disordered" evidence="1">
    <location>
        <begin position="474"/>
        <end position="493"/>
    </location>
</feature>
<dbReference type="EMBL" id="KN847340">
    <property type="protein sequence ID" value="KIW38927.1"/>
    <property type="molecule type" value="Genomic_DNA"/>
</dbReference>
<dbReference type="GeneID" id="27360822"/>
<feature type="compositionally biased region" description="Polar residues" evidence="1">
    <location>
        <begin position="475"/>
        <end position="493"/>
    </location>
</feature>
<keyword evidence="3" id="KW-1185">Reference proteome</keyword>
<dbReference type="VEuPathDB" id="FungiDB:PV06_08748"/>
<sequence>MKPEEDGARAWVNISHPSQATSGHAISTIRSHIGKYYRNRATPEQREQLFKTSKCSPQQQKPWEAGTVLRLGNRHGTFGPEPCPKGQNDRGIKKQKDRQIVFSAATNKVPKGGAKQKGIQTLRKFSPDDEDANKTTSQDGASGRNDFTMVAFEMTSEHFYAICNEHQSPKPVPLRGADAIDPFRTSTLSKHPNSFTLLRFYQDWTPTHQTDVDLNDELLLLPLLAYNATLMTTLNLTSEKDPTVHNLTGRALHLVRRSLQTPSRIQISPISSGLAFLMMCSLFQADHEAAQAHLKGLKALLGHFGHSFGDLPLSVQQMIIYCDIAARAPTLSRPIFNTVVQEYQVKERTALPDGPFRLARDRLKKLSLAYKDDLSRHILDLIMLLLDNFDDAIARNLREETYAAQIMYYRVYVSLVDLDEIRSVHYYIIEWRKKQLLQILWRIALLIPIRHEYSPLFDRSIEMLESVFELEEGTQHVSGNTPTNPNSPRSRQNVSRRYPHFLGHDEPSNMNDLLLGYADTHAEMLKMEKVPSGNVSLSLRRKVYGPLFLYNPVTPRS</sequence>
<accession>A0A0D2BN52</accession>
<evidence type="ECO:0000256" key="1">
    <source>
        <dbReference type="SAM" id="MobiDB-lite"/>
    </source>
</evidence>
<organism evidence="2 3">
    <name type="scientific">Exophiala oligosperma</name>
    <dbReference type="NCBI Taxonomy" id="215243"/>
    <lineage>
        <taxon>Eukaryota</taxon>
        <taxon>Fungi</taxon>
        <taxon>Dikarya</taxon>
        <taxon>Ascomycota</taxon>
        <taxon>Pezizomycotina</taxon>
        <taxon>Eurotiomycetes</taxon>
        <taxon>Chaetothyriomycetidae</taxon>
        <taxon>Chaetothyriales</taxon>
        <taxon>Herpotrichiellaceae</taxon>
        <taxon>Exophiala</taxon>
    </lineage>
</organism>
<reference evidence="2 3" key="1">
    <citation type="submission" date="2015-01" db="EMBL/GenBank/DDBJ databases">
        <title>The Genome Sequence of Exophiala oligosperma CBS72588.</title>
        <authorList>
            <consortium name="The Broad Institute Genomics Platform"/>
            <person name="Cuomo C."/>
            <person name="de Hoog S."/>
            <person name="Gorbushina A."/>
            <person name="Stielow B."/>
            <person name="Teixiera M."/>
            <person name="Abouelleil A."/>
            <person name="Chapman S.B."/>
            <person name="Priest M."/>
            <person name="Young S.K."/>
            <person name="Wortman J."/>
            <person name="Nusbaum C."/>
            <person name="Birren B."/>
        </authorList>
    </citation>
    <scope>NUCLEOTIDE SEQUENCE [LARGE SCALE GENOMIC DNA]</scope>
    <source>
        <strain evidence="2 3">CBS 72588</strain>
    </source>
</reference>
<proteinExistence type="predicted"/>
<dbReference type="OrthoDB" id="4119947at2759"/>
<feature type="region of interest" description="Disordered" evidence="1">
    <location>
        <begin position="77"/>
        <end position="96"/>
    </location>
</feature>
<dbReference type="RefSeq" id="XP_016259143.1">
    <property type="nucleotide sequence ID" value="XM_016410121.1"/>
</dbReference>
<dbReference type="Proteomes" id="UP000053342">
    <property type="component" value="Unassembled WGS sequence"/>
</dbReference>
<dbReference type="AlphaFoldDB" id="A0A0D2BN52"/>
<name>A0A0D2BN52_9EURO</name>